<protein>
    <submittedName>
        <fullName evidence="1">Uncharacterized protein</fullName>
    </submittedName>
</protein>
<evidence type="ECO:0000313" key="2">
    <source>
        <dbReference type="Proteomes" id="UP001732700"/>
    </source>
</evidence>
<dbReference type="EnsemblPlants" id="AVESA.00010b.r2.4DG0732710.1">
    <property type="protein sequence ID" value="AVESA.00010b.r2.4DG0732710.1.CDS"/>
    <property type="gene ID" value="AVESA.00010b.r2.4DG0732710"/>
</dbReference>
<sequence length="341" mass="36186">MARARFSGATVLLILVATVSVYTCAILAGAALGRTLDSSTTTTTTRQPPVRERDIALRVSVSFRGLAENVAKELWGGQRREEGRSGGHAHAGPGDRASAAAIPSSAARANAPLSQAELRDRQRQVMIQQIEAGRMEMSEEGVVVEDTKQQTARPLSRSRHSNFSDEITEGSRPRAGGVVKVGPWGGAGGQAFHMRGGGVPRLLSITLYHADAVHAFSFEYIVAGVAGVRRTTGQSGGRSHGSKGLRATINFSSDERLTAVEGTFGRCVSLPAEVVVTSLTFRTDKGRTYGPYGEETGTSFSIPAANGACIVGFWGRSGWLLDAIGVYIMPCQVYNPTFLDS</sequence>
<dbReference type="Proteomes" id="UP001732700">
    <property type="component" value="Chromosome 4D"/>
</dbReference>
<name>A0ACD5X7W9_AVESA</name>
<accession>A0ACD5X7W9</accession>
<keyword evidence="2" id="KW-1185">Reference proteome</keyword>
<reference evidence="1" key="1">
    <citation type="submission" date="2021-05" db="EMBL/GenBank/DDBJ databases">
        <authorList>
            <person name="Scholz U."/>
            <person name="Mascher M."/>
            <person name="Fiebig A."/>
        </authorList>
    </citation>
    <scope>NUCLEOTIDE SEQUENCE [LARGE SCALE GENOMIC DNA]</scope>
</reference>
<proteinExistence type="predicted"/>
<organism evidence="1 2">
    <name type="scientific">Avena sativa</name>
    <name type="common">Oat</name>
    <dbReference type="NCBI Taxonomy" id="4498"/>
    <lineage>
        <taxon>Eukaryota</taxon>
        <taxon>Viridiplantae</taxon>
        <taxon>Streptophyta</taxon>
        <taxon>Embryophyta</taxon>
        <taxon>Tracheophyta</taxon>
        <taxon>Spermatophyta</taxon>
        <taxon>Magnoliopsida</taxon>
        <taxon>Liliopsida</taxon>
        <taxon>Poales</taxon>
        <taxon>Poaceae</taxon>
        <taxon>BOP clade</taxon>
        <taxon>Pooideae</taxon>
        <taxon>Poodae</taxon>
        <taxon>Poeae</taxon>
        <taxon>Poeae Chloroplast Group 1 (Aveneae type)</taxon>
        <taxon>Aveninae</taxon>
        <taxon>Avena</taxon>
    </lineage>
</organism>
<evidence type="ECO:0000313" key="1">
    <source>
        <dbReference type="EnsemblPlants" id="AVESA.00010b.r2.4DG0732710.1.CDS"/>
    </source>
</evidence>
<reference evidence="1" key="2">
    <citation type="submission" date="2025-09" db="UniProtKB">
        <authorList>
            <consortium name="EnsemblPlants"/>
        </authorList>
    </citation>
    <scope>IDENTIFICATION</scope>
</reference>